<dbReference type="HOGENOM" id="CLU_023669_4_2_0"/>
<dbReference type="InterPro" id="IPR030665">
    <property type="entry name" value="KaiC"/>
</dbReference>
<dbReference type="AlphaFoldDB" id="Q1IVM8"/>
<dbReference type="GO" id="GO:0016787">
    <property type="term" value="F:hydrolase activity"/>
    <property type="evidence" value="ECO:0007669"/>
    <property type="project" value="UniProtKB-KW"/>
</dbReference>
<protein>
    <recommendedName>
        <fullName evidence="1">non-specific serine/threonine protein kinase</fullName>
        <ecNumber evidence="1">2.7.11.1</ecNumber>
    </recommendedName>
</protein>
<organism evidence="9 10">
    <name type="scientific">Koribacter versatilis (strain Ellin345)</name>
    <dbReference type="NCBI Taxonomy" id="204669"/>
    <lineage>
        <taxon>Bacteria</taxon>
        <taxon>Pseudomonadati</taxon>
        <taxon>Acidobacteriota</taxon>
        <taxon>Terriglobia</taxon>
        <taxon>Terriglobales</taxon>
        <taxon>Candidatus Korobacteraceae</taxon>
        <taxon>Candidatus Korobacter</taxon>
    </lineage>
</organism>
<dbReference type="InterPro" id="IPR010624">
    <property type="entry name" value="KaiC_dom"/>
</dbReference>
<dbReference type="InterPro" id="IPR003593">
    <property type="entry name" value="AAA+_ATPase"/>
</dbReference>
<proteinExistence type="predicted"/>
<dbReference type="SUPFAM" id="SSF52540">
    <property type="entry name" value="P-loop containing nucleoside triphosphate hydrolases"/>
    <property type="match status" value="2"/>
</dbReference>
<evidence type="ECO:0000256" key="7">
    <source>
        <dbReference type="SAM" id="MobiDB-lite"/>
    </source>
</evidence>
<keyword evidence="6" id="KW-0378">Hydrolase</keyword>
<evidence type="ECO:0000256" key="4">
    <source>
        <dbReference type="ARBA" id="ARBA00022737"/>
    </source>
</evidence>
<keyword evidence="5" id="KW-0418">Kinase</keyword>
<evidence type="ECO:0000256" key="2">
    <source>
        <dbReference type="ARBA" id="ARBA00022553"/>
    </source>
</evidence>
<feature type="domain" description="KaiC" evidence="8">
    <location>
        <begin position="30"/>
        <end position="269"/>
    </location>
</feature>
<dbReference type="PIRSF" id="PIRSF039117">
    <property type="entry name" value="KaiC"/>
    <property type="match status" value="1"/>
</dbReference>
<dbReference type="EMBL" id="CP000360">
    <property type="protein sequence ID" value="ABF39072.1"/>
    <property type="molecule type" value="Genomic_DNA"/>
</dbReference>
<dbReference type="PROSITE" id="PS51146">
    <property type="entry name" value="KAIC"/>
    <property type="match status" value="2"/>
</dbReference>
<keyword evidence="4" id="KW-0677">Repeat</keyword>
<dbReference type="Pfam" id="PF06745">
    <property type="entry name" value="ATPase"/>
    <property type="match status" value="2"/>
</dbReference>
<evidence type="ECO:0000256" key="5">
    <source>
        <dbReference type="ARBA" id="ARBA00022777"/>
    </source>
</evidence>
<sequence length="532" mass="58347">MDPHTKTTTASREPSNGSGLTEAKVIAPAELFSTGIAGLDDILGGGLSRNHLFLIEGDPGTGKTTIAMQFLLEGLRGGHSGLYVTLSESKHELLEIARAHGWSFDAIPIFEMVPDDKQLKPEAQYTVFNPSEIELTDTINSVLEEVERLHPVRVVFDSLSELRLLARDPLRYRRQILALKRYFSGRDCTVMLLDDRTADIQDRQLQSIAHGVIMLESLEREYGSKRRRLEVKKLRGSAFREGFHDYSIRRGGVEVYPRLIASEHTSTFTQKAVKSGLDELDKLLGGGLDTGTSTLLLGPAGCGKSTIALRYAKSAAEEGNTAAFFAFDELLATLTKRGKGLGLEVEQHVHSGKLSLRQVDAAELSPGQLVHEIRQLAETKELKLLVIDSLNGFLNGMPGEKFLTMQLHELLAFLGQRGVTTLMTVAQHGFVGSNIDTPVDVSYLADTVLLFRYFEVAGEVRQALSVIKKRSGAHERTIRELLMKNGGITVGSVLTEFEGVLTGAPKYRGNPAGMQTRGARVNRSAADEQPRP</sequence>
<dbReference type="EnsemblBacteria" id="ABF39072">
    <property type="protein sequence ID" value="ABF39072"/>
    <property type="gene ID" value="Acid345_0067"/>
</dbReference>
<dbReference type="GO" id="GO:0004674">
    <property type="term" value="F:protein serine/threonine kinase activity"/>
    <property type="evidence" value="ECO:0007669"/>
    <property type="project" value="UniProtKB-EC"/>
</dbReference>
<feature type="region of interest" description="Disordered" evidence="7">
    <location>
        <begin position="508"/>
        <end position="532"/>
    </location>
</feature>
<dbReference type="KEGG" id="aba:Acid345_0067"/>
<dbReference type="eggNOG" id="COG0467">
    <property type="taxonomic scope" value="Bacteria"/>
</dbReference>
<dbReference type="InterPro" id="IPR027417">
    <property type="entry name" value="P-loop_NTPase"/>
</dbReference>
<name>Q1IVM8_KORVE</name>
<dbReference type="Proteomes" id="UP000002432">
    <property type="component" value="Chromosome"/>
</dbReference>
<evidence type="ECO:0000256" key="1">
    <source>
        <dbReference type="ARBA" id="ARBA00012513"/>
    </source>
</evidence>
<gene>
    <name evidence="9" type="ordered locus">Acid345_0067</name>
</gene>
<dbReference type="RefSeq" id="WP_011520874.1">
    <property type="nucleotide sequence ID" value="NC_008009.1"/>
</dbReference>
<accession>Q1IVM8</accession>
<dbReference type="GO" id="GO:0005524">
    <property type="term" value="F:ATP binding"/>
    <property type="evidence" value="ECO:0007669"/>
    <property type="project" value="InterPro"/>
</dbReference>
<evidence type="ECO:0000259" key="8">
    <source>
        <dbReference type="PROSITE" id="PS51146"/>
    </source>
</evidence>
<dbReference type="PRINTS" id="PR01874">
    <property type="entry name" value="DNAREPAIRADA"/>
</dbReference>
<feature type="region of interest" description="Disordered" evidence="7">
    <location>
        <begin position="1"/>
        <end position="20"/>
    </location>
</feature>
<keyword evidence="2" id="KW-0597">Phosphoprotein</keyword>
<evidence type="ECO:0000256" key="3">
    <source>
        <dbReference type="ARBA" id="ARBA00022679"/>
    </source>
</evidence>
<dbReference type="PANTHER" id="PTHR42926:SF1">
    <property type="entry name" value="CIRCADIAN CLOCK OSCILLATOR PROTEIN KAIC 1"/>
    <property type="match status" value="1"/>
</dbReference>
<reference evidence="9 10" key="1">
    <citation type="journal article" date="2009" name="Appl. Environ. Microbiol.">
        <title>Three genomes from the phylum Acidobacteria provide insight into the lifestyles of these microorganisms in soils.</title>
        <authorList>
            <person name="Ward N.L."/>
            <person name="Challacombe J.F."/>
            <person name="Janssen P.H."/>
            <person name="Henrissat B."/>
            <person name="Coutinho P.M."/>
            <person name="Wu M."/>
            <person name="Xie G."/>
            <person name="Haft D.H."/>
            <person name="Sait M."/>
            <person name="Badger J."/>
            <person name="Barabote R.D."/>
            <person name="Bradley B."/>
            <person name="Brettin T.S."/>
            <person name="Brinkac L.M."/>
            <person name="Bruce D."/>
            <person name="Creasy T."/>
            <person name="Daugherty S.C."/>
            <person name="Davidsen T.M."/>
            <person name="DeBoy R.T."/>
            <person name="Detter J.C."/>
            <person name="Dodson R.J."/>
            <person name="Durkin A.S."/>
            <person name="Ganapathy A."/>
            <person name="Gwinn-Giglio M."/>
            <person name="Han C.S."/>
            <person name="Khouri H."/>
            <person name="Kiss H."/>
            <person name="Kothari S.P."/>
            <person name="Madupu R."/>
            <person name="Nelson K.E."/>
            <person name="Nelson W.C."/>
            <person name="Paulsen I."/>
            <person name="Penn K."/>
            <person name="Ren Q."/>
            <person name="Rosovitz M.J."/>
            <person name="Selengut J.D."/>
            <person name="Shrivastava S."/>
            <person name="Sullivan S.A."/>
            <person name="Tapia R."/>
            <person name="Thompson L.S."/>
            <person name="Watkins K.L."/>
            <person name="Yang Q."/>
            <person name="Yu C."/>
            <person name="Zafar N."/>
            <person name="Zhou L."/>
            <person name="Kuske C.R."/>
        </authorList>
    </citation>
    <scope>NUCLEOTIDE SEQUENCE [LARGE SCALE GENOMIC DNA]</scope>
    <source>
        <strain evidence="9 10">Ellin345</strain>
    </source>
</reference>
<keyword evidence="10" id="KW-1185">Reference proteome</keyword>
<dbReference type="SMART" id="SM00382">
    <property type="entry name" value="AAA"/>
    <property type="match status" value="2"/>
</dbReference>
<evidence type="ECO:0000313" key="9">
    <source>
        <dbReference type="EMBL" id="ABF39072.1"/>
    </source>
</evidence>
<dbReference type="Gene3D" id="3.40.50.300">
    <property type="entry name" value="P-loop containing nucleotide triphosphate hydrolases"/>
    <property type="match status" value="2"/>
</dbReference>
<evidence type="ECO:0000313" key="10">
    <source>
        <dbReference type="Proteomes" id="UP000002432"/>
    </source>
</evidence>
<feature type="compositionally biased region" description="Polar residues" evidence="7">
    <location>
        <begin position="1"/>
        <end position="19"/>
    </location>
</feature>
<keyword evidence="3" id="KW-0808">Transferase</keyword>
<dbReference type="EC" id="2.7.11.1" evidence="1"/>
<dbReference type="InterPro" id="IPR014774">
    <property type="entry name" value="KaiC-like_dom"/>
</dbReference>
<evidence type="ECO:0000256" key="6">
    <source>
        <dbReference type="ARBA" id="ARBA00022801"/>
    </source>
</evidence>
<dbReference type="InterPro" id="IPR051347">
    <property type="entry name" value="Circadian_clock_KaiC-rel"/>
</dbReference>
<dbReference type="CDD" id="cd19488">
    <property type="entry name" value="KaiC-like_N"/>
    <property type="match status" value="1"/>
</dbReference>
<dbReference type="PANTHER" id="PTHR42926">
    <property type="match status" value="1"/>
</dbReference>
<feature type="domain" description="KaiC" evidence="8">
    <location>
        <begin position="271"/>
        <end position="504"/>
    </location>
</feature>
<dbReference type="STRING" id="204669.Acid345_0067"/>